<proteinExistence type="predicted"/>
<name>A0A5N6M342_9ASTR</name>
<keyword evidence="3" id="KW-1185">Reference proteome</keyword>
<dbReference type="AlphaFoldDB" id="A0A5N6M342"/>
<protein>
    <submittedName>
        <fullName evidence="2">Uncharacterized protein</fullName>
    </submittedName>
</protein>
<dbReference type="OrthoDB" id="1849062at2759"/>
<comment type="caution">
    <text evidence="2">The sequence shown here is derived from an EMBL/GenBank/DDBJ whole genome shotgun (WGS) entry which is preliminary data.</text>
</comment>
<accession>A0A5N6M342</accession>
<feature type="region of interest" description="Disordered" evidence="1">
    <location>
        <begin position="483"/>
        <end position="524"/>
    </location>
</feature>
<sequence length="557" mass="63929">MLEMSESKDVVRIDVHGNNPVNNNNVVVQEWQSCLTGKEATKRNNRQRHIERVPPLLLKGETCVRNQSYYEPAVVSLGPYHHNQPEFAQAEKYKLITLEEFGLSCNKTMGFLYNKVFQVVEDARKCYIDGSTDDYNDEEFARMMLLDGCFVLFYIDCISSGSNKTSLNNEYLGALGFANVTRDIFLLENQIPFVVLEVLLALNFPEDKGETILNKFFNYLNYGEVMVREEKVLKNKQPLHLLELYRSYFISLAASLSLGSTRSQVWRKESKSVEDVEDYNYVKRNRSFASVMELKANWIFLKRKHEFSKEDINFLSHWCYVVQGDDVKELRKNNILLHSLGSDDEVVKMFDEIQAPLVNLYMFNQLRREIEMHCNHKYKTWTAELIATYFSSPWKAMALFVASAILFTSFLQTYFTIKPLPDDSNGDVMKLLRQCEGYYFEVLSDTRRELLVPREQTLKPNEVPLLHFTARYVAFPLQEDTQGKDLAGSSSPQPSPSSFSQGPASSKPADTPPGSTGSLSPVISISKSTPSTPWLLVGYLPILFRVHLAHLWFQVNS</sequence>
<dbReference type="EMBL" id="SZYD01000017">
    <property type="protein sequence ID" value="KAD3068350.1"/>
    <property type="molecule type" value="Genomic_DNA"/>
</dbReference>
<dbReference type="PANTHER" id="PTHR31549">
    <property type="entry name" value="PROTEIN, PUTATIVE (DUF247)-RELATED-RELATED"/>
    <property type="match status" value="1"/>
</dbReference>
<evidence type="ECO:0000256" key="1">
    <source>
        <dbReference type="SAM" id="MobiDB-lite"/>
    </source>
</evidence>
<feature type="compositionally biased region" description="Low complexity" evidence="1">
    <location>
        <begin position="487"/>
        <end position="506"/>
    </location>
</feature>
<reference evidence="2 3" key="1">
    <citation type="submission" date="2019-05" db="EMBL/GenBank/DDBJ databases">
        <title>Mikania micrantha, genome provides insights into the molecular mechanism of rapid growth.</title>
        <authorList>
            <person name="Liu B."/>
        </authorList>
    </citation>
    <scope>NUCLEOTIDE SEQUENCE [LARGE SCALE GENOMIC DNA]</scope>
    <source>
        <strain evidence="2">NLD-2019</strain>
        <tissue evidence="2">Leaf</tissue>
    </source>
</reference>
<dbReference type="PANTHER" id="PTHR31549:SF129">
    <property type="entry name" value="DUF4220 DOMAIN-CONTAINING PROTEIN"/>
    <property type="match status" value="1"/>
</dbReference>
<gene>
    <name evidence="2" type="ORF">E3N88_36230</name>
</gene>
<dbReference type="Pfam" id="PF03140">
    <property type="entry name" value="DUF247"/>
    <property type="match status" value="2"/>
</dbReference>
<feature type="compositionally biased region" description="Polar residues" evidence="1">
    <location>
        <begin position="513"/>
        <end position="524"/>
    </location>
</feature>
<organism evidence="2 3">
    <name type="scientific">Mikania micrantha</name>
    <name type="common">bitter vine</name>
    <dbReference type="NCBI Taxonomy" id="192012"/>
    <lineage>
        <taxon>Eukaryota</taxon>
        <taxon>Viridiplantae</taxon>
        <taxon>Streptophyta</taxon>
        <taxon>Embryophyta</taxon>
        <taxon>Tracheophyta</taxon>
        <taxon>Spermatophyta</taxon>
        <taxon>Magnoliopsida</taxon>
        <taxon>eudicotyledons</taxon>
        <taxon>Gunneridae</taxon>
        <taxon>Pentapetalae</taxon>
        <taxon>asterids</taxon>
        <taxon>campanulids</taxon>
        <taxon>Asterales</taxon>
        <taxon>Asteraceae</taxon>
        <taxon>Asteroideae</taxon>
        <taxon>Heliantheae alliance</taxon>
        <taxon>Eupatorieae</taxon>
        <taxon>Mikania</taxon>
    </lineage>
</organism>
<dbReference type="InterPro" id="IPR004158">
    <property type="entry name" value="DUF247_pln"/>
</dbReference>
<evidence type="ECO:0000313" key="2">
    <source>
        <dbReference type="EMBL" id="KAD3068350.1"/>
    </source>
</evidence>
<dbReference type="Proteomes" id="UP000326396">
    <property type="component" value="Linkage Group LG7"/>
</dbReference>
<evidence type="ECO:0000313" key="3">
    <source>
        <dbReference type="Proteomes" id="UP000326396"/>
    </source>
</evidence>